<dbReference type="EMBL" id="JAGYPF010000004">
    <property type="protein sequence ID" value="MBS4214965.1"/>
    <property type="molecule type" value="Genomic_DNA"/>
</dbReference>
<dbReference type="SUPFAM" id="SSF47203">
    <property type="entry name" value="Acyl-CoA dehydrogenase C-terminal domain-like"/>
    <property type="match status" value="1"/>
</dbReference>
<comment type="caution">
    <text evidence="8">The sequence shown here is derived from an EMBL/GenBank/DDBJ whole genome shotgun (WGS) entry which is preliminary data.</text>
</comment>
<dbReference type="InterPro" id="IPR046373">
    <property type="entry name" value="Acyl-CoA_Oxase/DH_mid-dom_sf"/>
</dbReference>
<gene>
    <name evidence="8" type="ORF">KHA99_21190</name>
</gene>
<dbReference type="InterPro" id="IPR036250">
    <property type="entry name" value="AcylCo_DH-like_C"/>
</dbReference>
<accession>A0A942YXD2</accession>
<dbReference type="Pfam" id="PF00441">
    <property type="entry name" value="Acyl-CoA_dh_1"/>
    <property type="match status" value="1"/>
</dbReference>
<keyword evidence="9" id="KW-1185">Reference proteome</keyword>
<reference evidence="8" key="1">
    <citation type="submission" date="2021-05" db="EMBL/GenBank/DDBJ databases">
        <title>Novel Bacillus species.</title>
        <authorList>
            <person name="Liu G."/>
        </authorList>
    </citation>
    <scope>NUCLEOTIDE SEQUENCE</scope>
    <source>
        <strain evidence="8">FJAT-49825</strain>
    </source>
</reference>
<dbReference type="Proteomes" id="UP000679749">
    <property type="component" value="Unassembled WGS sequence"/>
</dbReference>
<comment type="similarity">
    <text evidence="2">Belongs to the acyl-CoA dehydrogenase family.</text>
</comment>
<dbReference type="InterPro" id="IPR009075">
    <property type="entry name" value="AcylCo_DH/oxidase_C"/>
</dbReference>
<evidence type="ECO:0000313" key="8">
    <source>
        <dbReference type="EMBL" id="MBS4214965.1"/>
    </source>
</evidence>
<comment type="cofactor">
    <cofactor evidence="1">
        <name>FAD</name>
        <dbReference type="ChEBI" id="CHEBI:57692"/>
    </cofactor>
</comment>
<name>A0A942YXD2_9BACI</name>
<evidence type="ECO:0000256" key="3">
    <source>
        <dbReference type="ARBA" id="ARBA00022630"/>
    </source>
</evidence>
<sequence>MDFNLTKEQKMFQQTLRKLLENKEVEKNSFSRDLWERLAELGTFGLGVSEELGGFGDEYELIQVTAYELGKYLVHSPFYETVTISAQVFGKQEGSVWRKKVEEIISGQKIISFIDKANNIIAEKEDLKHWRIYGKAEVVSFGQIADGFICSASNTLFYVSKDQVTSVDLDFIDNRPVSQIYFENVIVLDQNRLSEVGQSEKILEFPRKLGRLFTSSYMTGASQGALDLAIEYMNTREQFGKTISSFQALSHWAADLQTMSDAALLFTRQLGWEITNGNDTETSILCLKYAAQVYKNCATAVVQMAGGYGFMMEYDMQHYYRNVLGTEQIYEAPQNISVDLRLKDQKEASLLGVTI</sequence>
<evidence type="ECO:0000256" key="1">
    <source>
        <dbReference type="ARBA" id="ARBA00001974"/>
    </source>
</evidence>
<proteinExistence type="inferred from homology"/>
<dbReference type="InterPro" id="IPR037069">
    <property type="entry name" value="AcylCoA_DH/ox_N_sf"/>
</dbReference>
<dbReference type="AlphaFoldDB" id="A0A942YXD2"/>
<keyword evidence="5" id="KW-0560">Oxidoreductase</keyword>
<evidence type="ECO:0000256" key="2">
    <source>
        <dbReference type="ARBA" id="ARBA00009347"/>
    </source>
</evidence>
<dbReference type="SUPFAM" id="SSF56645">
    <property type="entry name" value="Acyl-CoA dehydrogenase NM domain-like"/>
    <property type="match status" value="1"/>
</dbReference>
<dbReference type="Gene3D" id="1.10.540.10">
    <property type="entry name" value="Acyl-CoA dehydrogenase/oxidase, N-terminal domain"/>
    <property type="match status" value="1"/>
</dbReference>
<evidence type="ECO:0000259" key="6">
    <source>
        <dbReference type="Pfam" id="PF00441"/>
    </source>
</evidence>
<dbReference type="GO" id="GO:0050660">
    <property type="term" value="F:flavin adenine dinucleotide binding"/>
    <property type="evidence" value="ECO:0007669"/>
    <property type="project" value="InterPro"/>
</dbReference>
<dbReference type="InterPro" id="IPR009100">
    <property type="entry name" value="AcylCoA_DH/oxidase_NM_dom_sf"/>
</dbReference>
<keyword evidence="3" id="KW-0285">Flavoprotein</keyword>
<dbReference type="Gene3D" id="2.40.110.10">
    <property type="entry name" value="Butyryl-CoA Dehydrogenase, subunit A, domain 2"/>
    <property type="match status" value="1"/>
</dbReference>
<dbReference type="InterPro" id="IPR013786">
    <property type="entry name" value="AcylCoA_DH/ox_N"/>
</dbReference>
<feature type="domain" description="Acyl-CoA dehydrogenase/oxidase N-terminal" evidence="7">
    <location>
        <begin position="6"/>
        <end position="72"/>
    </location>
</feature>
<evidence type="ECO:0000256" key="5">
    <source>
        <dbReference type="ARBA" id="ARBA00023002"/>
    </source>
</evidence>
<evidence type="ECO:0000313" key="9">
    <source>
        <dbReference type="Proteomes" id="UP000679749"/>
    </source>
</evidence>
<dbReference type="RefSeq" id="WP_213119464.1">
    <property type="nucleotide sequence ID" value="NZ_JAGYPF010000004.1"/>
</dbReference>
<dbReference type="Pfam" id="PF02771">
    <property type="entry name" value="Acyl-CoA_dh_N"/>
    <property type="match status" value="1"/>
</dbReference>
<organism evidence="8 9">
    <name type="scientific">Neobacillus rhizophilus</name>
    <dbReference type="NCBI Taxonomy" id="2833579"/>
    <lineage>
        <taxon>Bacteria</taxon>
        <taxon>Bacillati</taxon>
        <taxon>Bacillota</taxon>
        <taxon>Bacilli</taxon>
        <taxon>Bacillales</taxon>
        <taxon>Bacillaceae</taxon>
        <taxon>Neobacillus</taxon>
    </lineage>
</organism>
<evidence type="ECO:0000256" key="4">
    <source>
        <dbReference type="ARBA" id="ARBA00022827"/>
    </source>
</evidence>
<dbReference type="GO" id="GO:0003995">
    <property type="term" value="F:acyl-CoA dehydrogenase activity"/>
    <property type="evidence" value="ECO:0007669"/>
    <property type="project" value="TreeGrafter"/>
</dbReference>
<dbReference type="Gene3D" id="1.20.140.10">
    <property type="entry name" value="Butyryl-CoA Dehydrogenase, subunit A, domain 3"/>
    <property type="match status" value="1"/>
</dbReference>
<dbReference type="PANTHER" id="PTHR43884">
    <property type="entry name" value="ACYL-COA DEHYDROGENASE"/>
    <property type="match status" value="1"/>
</dbReference>
<evidence type="ECO:0000259" key="7">
    <source>
        <dbReference type="Pfam" id="PF02771"/>
    </source>
</evidence>
<protein>
    <submittedName>
        <fullName evidence="8">Acyl-CoA/acyl-ACP dehydrogenase</fullName>
    </submittedName>
</protein>
<feature type="domain" description="Acyl-CoA dehydrogenase/oxidase C-terminal" evidence="6">
    <location>
        <begin position="210"/>
        <end position="327"/>
    </location>
</feature>
<dbReference type="PANTHER" id="PTHR43884:SF20">
    <property type="entry name" value="ACYL-COA DEHYDROGENASE FADE28"/>
    <property type="match status" value="1"/>
</dbReference>
<keyword evidence="4" id="KW-0274">FAD</keyword>